<dbReference type="InterPro" id="IPR051531">
    <property type="entry name" value="N-acetyltransferase"/>
</dbReference>
<dbReference type="InterPro" id="IPR000182">
    <property type="entry name" value="GNAT_dom"/>
</dbReference>
<name>A0A316DT83_9FLAO</name>
<sequence>MTFSTETFKLEALKLEDASSLSALMINNGKSFQEYLPKTLAQNLSEIDSENYILKKNKALKDQTEFTFAIKDIDTNKVAGLVILKNLDYQINQGEFAYCIGRKFSGKGWITQSIKAFTKFAFRDLGIKTLQIIIHKTNASSINVAERCGFKWSKTLTNEFKPSGRNPIDMELYELHDEK</sequence>
<reference evidence="2 3" key="1">
    <citation type="submission" date="2018-05" db="EMBL/GenBank/DDBJ databases">
        <title>Genomic Encyclopedia of Archaeal and Bacterial Type Strains, Phase II (KMG-II): from individual species to whole genera.</title>
        <authorList>
            <person name="Goeker M."/>
        </authorList>
    </citation>
    <scope>NUCLEOTIDE SEQUENCE [LARGE SCALE GENOMIC DNA]</scope>
    <source>
        <strain evidence="2 3">DSM 22637</strain>
    </source>
</reference>
<organism evidence="2 3">
    <name type="scientific">Xanthomarina spongicola</name>
    <dbReference type="NCBI Taxonomy" id="570520"/>
    <lineage>
        <taxon>Bacteria</taxon>
        <taxon>Pseudomonadati</taxon>
        <taxon>Bacteroidota</taxon>
        <taxon>Flavobacteriia</taxon>
        <taxon>Flavobacteriales</taxon>
        <taxon>Flavobacteriaceae</taxon>
        <taxon>Xanthomarina</taxon>
    </lineage>
</organism>
<proteinExistence type="predicted"/>
<dbReference type="SUPFAM" id="SSF55729">
    <property type="entry name" value="Acyl-CoA N-acyltransferases (Nat)"/>
    <property type="match status" value="1"/>
</dbReference>
<dbReference type="PANTHER" id="PTHR43792">
    <property type="entry name" value="GNAT FAMILY, PUTATIVE (AFU_ORTHOLOGUE AFUA_3G00765)-RELATED-RELATED"/>
    <property type="match status" value="1"/>
</dbReference>
<dbReference type="InterPro" id="IPR016181">
    <property type="entry name" value="Acyl_CoA_acyltransferase"/>
</dbReference>
<protein>
    <submittedName>
        <fullName evidence="2">Ribosomal-protein-alanine N-acetyltransferase</fullName>
    </submittedName>
</protein>
<keyword evidence="3" id="KW-1185">Reference proteome</keyword>
<accession>A0A316DT83</accession>
<evidence type="ECO:0000313" key="2">
    <source>
        <dbReference type="EMBL" id="PWK20652.1"/>
    </source>
</evidence>
<dbReference type="RefSeq" id="WP_109680916.1">
    <property type="nucleotide sequence ID" value="NZ_QGGP01000001.1"/>
</dbReference>
<feature type="domain" description="N-acetyltransferase" evidence="1">
    <location>
        <begin position="10"/>
        <end position="151"/>
    </location>
</feature>
<dbReference type="GO" id="GO:0016747">
    <property type="term" value="F:acyltransferase activity, transferring groups other than amino-acyl groups"/>
    <property type="evidence" value="ECO:0007669"/>
    <property type="project" value="InterPro"/>
</dbReference>
<evidence type="ECO:0000259" key="1">
    <source>
        <dbReference type="Pfam" id="PF13302"/>
    </source>
</evidence>
<dbReference type="AlphaFoldDB" id="A0A316DT83"/>
<gene>
    <name evidence="2" type="ORF">LX78_00354</name>
</gene>
<dbReference type="OrthoDB" id="883856at2"/>
<dbReference type="Gene3D" id="3.40.630.30">
    <property type="match status" value="1"/>
</dbReference>
<evidence type="ECO:0000313" key="3">
    <source>
        <dbReference type="Proteomes" id="UP000245430"/>
    </source>
</evidence>
<comment type="caution">
    <text evidence="2">The sequence shown here is derived from an EMBL/GenBank/DDBJ whole genome shotgun (WGS) entry which is preliminary data.</text>
</comment>
<keyword evidence="2" id="KW-0808">Transferase</keyword>
<dbReference type="Proteomes" id="UP000245430">
    <property type="component" value="Unassembled WGS sequence"/>
</dbReference>
<dbReference type="EMBL" id="QGGP01000001">
    <property type="protein sequence ID" value="PWK20652.1"/>
    <property type="molecule type" value="Genomic_DNA"/>
</dbReference>
<dbReference type="Pfam" id="PF13302">
    <property type="entry name" value="Acetyltransf_3"/>
    <property type="match status" value="1"/>
</dbReference>